<sequence length="186" mass="22137">MPNFNKWINLSFNKLNAHIKKQENHSTKYYSDNLNNLLKYYKKKVFDSKYHQLVKTYPTLETFLKEVEEHEIESWMLDCTQYMYIGHNMHNSGTCIIPIGNYDILTEHFWQLYTMYGGNSGLTTDVLNSKDKQSDELAKWFYLSHILKAISEYAEKYNDNTYYGDAIYHFFSGMLLETYNDQVAYA</sequence>
<keyword evidence="2" id="KW-1185">Reference proteome</keyword>
<reference evidence="1 2" key="1">
    <citation type="submission" date="2017-11" db="EMBL/GenBank/DDBJ databases">
        <title>The genome of Rhizophagus clarus HR1 reveals common genetic basis of auxotrophy among arbuscular mycorrhizal fungi.</title>
        <authorList>
            <person name="Kobayashi Y."/>
        </authorList>
    </citation>
    <scope>NUCLEOTIDE SEQUENCE [LARGE SCALE GENOMIC DNA]</scope>
    <source>
        <strain evidence="1 2">HR1</strain>
    </source>
</reference>
<protein>
    <submittedName>
        <fullName evidence="1">Uncharacterized protein</fullName>
    </submittedName>
</protein>
<comment type="caution">
    <text evidence="1">The sequence shown here is derived from an EMBL/GenBank/DDBJ whole genome shotgun (WGS) entry which is preliminary data.</text>
</comment>
<dbReference type="EMBL" id="BEXD01000669">
    <property type="protein sequence ID" value="GBB89334.1"/>
    <property type="molecule type" value="Genomic_DNA"/>
</dbReference>
<name>A0A2Z6QVR6_9GLOM</name>
<evidence type="ECO:0000313" key="1">
    <source>
        <dbReference type="EMBL" id="GBB89334.1"/>
    </source>
</evidence>
<gene>
    <name evidence="1" type="ORF">RclHR1_01600006</name>
</gene>
<dbReference type="AlphaFoldDB" id="A0A2Z6QVR6"/>
<organism evidence="1 2">
    <name type="scientific">Rhizophagus clarus</name>
    <dbReference type="NCBI Taxonomy" id="94130"/>
    <lineage>
        <taxon>Eukaryota</taxon>
        <taxon>Fungi</taxon>
        <taxon>Fungi incertae sedis</taxon>
        <taxon>Mucoromycota</taxon>
        <taxon>Glomeromycotina</taxon>
        <taxon>Glomeromycetes</taxon>
        <taxon>Glomerales</taxon>
        <taxon>Glomeraceae</taxon>
        <taxon>Rhizophagus</taxon>
    </lineage>
</organism>
<accession>A0A2Z6QVR6</accession>
<dbReference type="Proteomes" id="UP000247702">
    <property type="component" value="Unassembled WGS sequence"/>
</dbReference>
<proteinExistence type="predicted"/>
<evidence type="ECO:0000313" key="2">
    <source>
        <dbReference type="Proteomes" id="UP000247702"/>
    </source>
</evidence>